<keyword evidence="3" id="KW-1003">Cell membrane</keyword>
<accession>E9GKR0</accession>
<dbReference type="InParanoid" id="E9GKR0"/>
<evidence type="ECO:0000256" key="5">
    <source>
        <dbReference type="ARBA" id="ARBA00022989"/>
    </source>
</evidence>
<dbReference type="Pfam" id="PF00060">
    <property type="entry name" value="Lig_chan"/>
    <property type="match status" value="1"/>
</dbReference>
<dbReference type="InterPro" id="IPR052192">
    <property type="entry name" value="Insect_Ionotropic_Sensory_Rcpt"/>
</dbReference>
<dbReference type="FunCoup" id="E9GKR0">
    <property type="interactions" value="63"/>
</dbReference>
<evidence type="ECO:0000259" key="10">
    <source>
        <dbReference type="Pfam" id="PF00060"/>
    </source>
</evidence>
<sequence>MLTLRPDGNYTHSGSNDKLYDWLSKKLNFTISYFVIPNEITQAKYRNLSDNAVVIHLIADQIVDASAIGFIATPERKSVMDMAYFIWTEPQAMVVPRPGEEPRLFAFIRPFQPLNVNNVTAKKNMTALKWASQYSIYVLNTLTNQGGSVAVVQLSFRVLVGAWLLIATVLVNSYSGTVISYLTVPKMKPPINTFKDLAASKEVELILLAETVIEQQIRLQTFSNNYVASDFKKTGKCRFKTTDPLTMAKFWSLPLQKNSKFTPMLNHALMEVWETGLPSYWVKNAMPQAQKCFALSKPLTSSRQTPIRLNDLEGAFLILGIGVGLATFIFLVEKIFQFI</sequence>
<gene>
    <name evidence="11" type="ORF">DAPPUDRAFT_244347</name>
</gene>
<reference evidence="11 12" key="1">
    <citation type="journal article" date="2011" name="Science">
        <title>The ecoresponsive genome of Daphnia pulex.</title>
        <authorList>
            <person name="Colbourne J.K."/>
            <person name="Pfrender M.E."/>
            <person name="Gilbert D."/>
            <person name="Thomas W.K."/>
            <person name="Tucker A."/>
            <person name="Oakley T.H."/>
            <person name="Tokishita S."/>
            <person name="Aerts A."/>
            <person name="Arnold G.J."/>
            <person name="Basu M.K."/>
            <person name="Bauer D.J."/>
            <person name="Caceres C.E."/>
            <person name="Carmel L."/>
            <person name="Casola C."/>
            <person name="Choi J.H."/>
            <person name="Detter J.C."/>
            <person name="Dong Q."/>
            <person name="Dusheyko S."/>
            <person name="Eads B.D."/>
            <person name="Frohlich T."/>
            <person name="Geiler-Samerotte K.A."/>
            <person name="Gerlach D."/>
            <person name="Hatcher P."/>
            <person name="Jogdeo S."/>
            <person name="Krijgsveld J."/>
            <person name="Kriventseva E.V."/>
            <person name="Kultz D."/>
            <person name="Laforsch C."/>
            <person name="Lindquist E."/>
            <person name="Lopez J."/>
            <person name="Manak J.R."/>
            <person name="Muller J."/>
            <person name="Pangilinan J."/>
            <person name="Patwardhan R.P."/>
            <person name="Pitluck S."/>
            <person name="Pritham E.J."/>
            <person name="Rechtsteiner A."/>
            <person name="Rho M."/>
            <person name="Rogozin I.B."/>
            <person name="Sakarya O."/>
            <person name="Salamov A."/>
            <person name="Schaack S."/>
            <person name="Shapiro H."/>
            <person name="Shiga Y."/>
            <person name="Skalitzky C."/>
            <person name="Smith Z."/>
            <person name="Souvorov A."/>
            <person name="Sung W."/>
            <person name="Tang Z."/>
            <person name="Tsuchiya D."/>
            <person name="Tu H."/>
            <person name="Vos H."/>
            <person name="Wang M."/>
            <person name="Wolf Y.I."/>
            <person name="Yamagata H."/>
            <person name="Yamada T."/>
            <person name="Ye Y."/>
            <person name="Shaw J.R."/>
            <person name="Andrews J."/>
            <person name="Crease T.J."/>
            <person name="Tang H."/>
            <person name="Lucas S.M."/>
            <person name="Robertson H.M."/>
            <person name="Bork P."/>
            <person name="Koonin E.V."/>
            <person name="Zdobnov E.M."/>
            <person name="Grigoriev I.V."/>
            <person name="Lynch M."/>
            <person name="Boore J.L."/>
        </authorList>
    </citation>
    <scope>NUCLEOTIDE SEQUENCE [LARGE SCALE GENOMIC DNA]</scope>
</reference>
<dbReference type="GO" id="GO:0050906">
    <property type="term" value="P:detection of stimulus involved in sensory perception"/>
    <property type="evidence" value="ECO:0007669"/>
    <property type="project" value="UniProtKB-ARBA"/>
</dbReference>
<name>E9GKR0_DAPPU</name>
<evidence type="ECO:0000256" key="8">
    <source>
        <dbReference type="ARBA" id="ARBA00023180"/>
    </source>
</evidence>
<evidence type="ECO:0000313" key="12">
    <source>
        <dbReference type="Proteomes" id="UP000000305"/>
    </source>
</evidence>
<dbReference type="Gene3D" id="1.10.287.70">
    <property type="match status" value="1"/>
</dbReference>
<keyword evidence="7" id="KW-0675">Receptor</keyword>
<comment type="similarity">
    <text evidence="2">Belongs to the glutamate-gated ion channel (TC 1.A.10.1) family.</text>
</comment>
<keyword evidence="12" id="KW-1185">Reference proteome</keyword>
<evidence type="ECO:0000256" key="2">
    <source>
        <dbReference type="ARBA" id="ARBA00008685"/>
    </source>
</evidence>
<keyword evidence="4 9" id="KW-0812">Transmembrane</keyword>
<dbReference type="Proteomes" id="UP000000305">
    <property type="component" value="Unassembled WGS sequence"/>
</dbReference>
<dbReference type="GO" id="GO:0005886">
    <property type="term" value="C:plasma membrane"/>
    <property type="evidence" value="ECO:0007669"/>
    <property type="project" value="UniProtKB-SubCell"/>
</dbReference>
<feature type="transmembrane region" description="Helical" evidence="9">
    <location>
        <begin position="314"/>
        <end position="332"/>
    </location>
</feature>
<dbReference type="PhylomeDB" id="E9GKR0"/>
<protein>
    <recommendedName>
        <fullName evidence="10">Ionotropic glutamate receptor C-terminal domain-containing protein</fullName>
    </recommendedName>
</protein>
<evidence type="ECO:0000256" key="9">
    <source>
        <dbReference type="SAM" id="Phobius"/>
    </source>
</evidence>
<keyword evidence="6 9" id="KW-0472">Membrane</keyword>
<dbReference type="AlphaFoldDB" id="E9GKR0"/>
<organism evidence="11 12">
    <name type="scientific">Daphnia pulex</name>
    <name type="common">Water flea</name>
    <dbReference type="NCBI Taxonomy" id="6669"/>
    <lineage>
        <taxon>Eukaryota</taxon>
        <taxon>Metazoa</taxon>
        <taxon>Ecdysozoa</taxon>
        <taxon>Arthropoda</taxon>
        <taxon>Crustacea</taxon>
        <taxon>Branchiopoda</taxon>
        <taxon>Diplostraca</taxon>
        <taxon>Cladocera</taxon>
        <taxon>Anomopoda</taxon>
        <taxon>Daphniidae</taxon>
        <taxon>Daphnia</taxon>
    </lineage>
</organism>
<comment type="subcellular location">
    <subcellularLocation>
        <location evidence="1">Cell membrane</location>
        <topology evidence="1">Multi-pass membrane protein</topology>
    </subcellularLocation>
</comment>
<dbReference type="PANTHER" id="PTHR42643">
    <property type="entry name" value="IONOTROPIC RECEPTOR 20A-RELATED"/>
    <property type="match status" value="1"/>
</dbReference>
<dbReference type="EMBL" id="GL732550">
    <property type="protein sequence ID" value="EFX79724.1"/>
    <property type="molecule type" value="Genomic_DNA"/>
</dbReference>
<dbReference type="eggNOG" id="KOG1052">
    <property type="taxonomic scope" value="Eukaryota"/>
</dbReference>
<dbReference type="KEGG" id="dpx:DAPPUDRAFT_244347"/>
<evidence type="ECO:0000256" key="6">
    <source>
        <dbReference type="ARBA" id="ARBA00023136"/>
    </source>
</evidence>
<evidence type="ECO:0000256" key="4">
    <source>
        <dbReference type="ARBA" id="ARBA00022692"/>
    </source>
</evidence>
<keyword evidence="8" id="KW-0325">Glycoprotein</keyword>
<evidence type="ECO:0000256" key="7">
    <source>
        <dbReference type="ARBA" id="ARBA00023170"/>
    </source>
</evidence>
<dbReference type="OrthoDB" id="6362006at2759"/>
<dbReference type="SUPFAM" id="SSF53850">
    <property type="entry name" value="Periplasmic binding protein-like II"/>
    <property type="match status" value="1"/>
</dbReference>
<evidence type="ECO:0000256" key="3">
    <source>
        <dbReference type="ARBA" id="ARBA00022475"/>
    </source>
</evidence>
<evidence type="ECO:0000313" key="11">
    <source>
        <dbReference type="EMBL" id="EFX79724.1"/>
    </source>
</evidence>
<dbReference type="GO" id="GO:0015276">
    <property type="term" value="F:ligand-gated monoatomic ion channel activity"/>
    <property type="evidence" value="ECO:0007669"/>
    <property type="project" value="InterPro"/>
</dbReference>
<proteinExistence type="inferred from homology"/>
<keyword evidence="5 9" id="KW-1133">Transmembrane helix</keyword>
<feature type="domain" description="Ionotropic glutamate receptor C-terminal" evidence="10">
    <location>
        <begin position="110"/>
        <end position="323"/>
    </location>
</feature>
<evidence type="ECO:0000256" key="1">
    <source>
        <dbReference type="ARBA" id="ARBA00004651"/>
    </source>
</evidence>
<dbReference type="PANTHER" id="PTHR42643:SF24">
    <property type="entry name" value="IONOTROPIC RECEPTOR 60A"/>
    <property type="match status" value="1"/>
</dbReference>
<dbReference type="HOGENOM" id="CLU_007257_4_0_1"/>
<dbReference type="InterPro" id="IPR001320">
    <property type="entry name" value="Iontro_rcpt_C"/>
</dbReference>